<keyword evidence="3" id="KW-1185">Reference proteome</keyword>
<evidence type="ECO:0000256" key="1">
    <source>
        <dbReference type="SAM" id="MobiDB-lite"/>
    </source>
</evidence>
<organism evidence="2 3">
    <name type="scientific">Hydnum rufescens UP504</name>
    <dbReference type="NCBI Taxonomy" id="1448309"/>
    <lineage>
        <taxon>Eukaryota</taxon>
        <taxon>Fungi</taxon>
        <taxon>Dikarya</taxon>
        <taxon>Basidiomycota</taxon>
        <taxon>Agaricomycotina</taxon>
        <taxon>Agaricomycetes</taxon>
        <taxon>Cantharellales</taxon>
        <taxon>Hydnaceae</taxon>
        <taxon>Hydnum</taxon>
    </lineage>
</organism>
<reference evidence="2" key="1">
    <citation type="journal article" date="2020" name="Nat. Commun.">
        <title>Large-scale genome sequencing of mycorrhizal fungi provides insights into the early evolution of symbiotic traits.</title>
        <authorList>
            <person name="Miyauchi S."/>
            <person name="Kiss E."/>
            <person name="Kuo A."/>
            <person name="Drula E."/>
            <person name="Kohler A."/>
            <person name="Sanchez-Garcia M."/>
            <person name="Morin E."/>
            <person name="Andreopoulos B."/>
            <person name="Barry K.W."/>
            <person name="Bonito G."/>
            <person name="Buee M."/>
            <person name="Carver A."/>
            <person name="Chen C."/>
            <person name="Cichocki N."/>
            <person name="Clum A."/>
            <person name="Culley D."/>
            <person name="Crous P.W."/>
            <person name="Fauchery L."/>
            <person name="Girlanda M."/>
            <person name="Hayes R.D."/>
            <person name="Keri Z."/>
            <person name="LaButti K."/>
            <person name="Lipzen A."/>
            <person name="Lombard V."/>
            <person name="Magnuson J."/>
            <person name="Maillard F."/>
            <person name="Murat C."/>
            <person name="Nolan M."/>
            <person name="Ohm R.A."/>
            <person name="Pangilinan J."/>
            <person name="Pereira M.F."/>
            <person name="Perotto S."/>
            <person name="Peter M."/>
            <person name="Pfister S."/>
            <person name="Riley R."/>
            <person name="Sitrit Y."/>
            <person name="Stielow J.B."/>
            <person name="Szollosi G."/>
            <person name="Zifcakova L."/>
            <person name="Stursova M."/>
            <person name="Spatafora J.W."/>
            <person name="Tedersoo L."/>
            <person name="Vaario L.M."/>
            <person name="Yamada A."/>
            <person name="Yan M."/>
            <person name="Wang P."/>
            <person name="Xu J."/>
            <person name="Bruns T."/>
            <person name="Baldrian P."/>
            <person name="Vilgalys R."/>
            <person name="Dunand C."/>
            <person name="Henrissat B."/>
            <person name="Grigoriev I.V."/>
            <person name="Hibbett D."/>
            <person name="Nagy L.G."/>
            <person name="Martin F.M."/>
        </authorList>
    </citation>
    <scope>NUCLEOTIDE SEQUENCE</scope>
    <source>
        <strain evidence="2">UP504</strain>
    </source>
</reference>
<dbReference type="EMBL" id="MU129176">
    <property type="protein sequence ID" value="KAF9505066.1"/>
    <property type="molecule type" value="Genomic_DNA"/>
</dbReference>
<feature type="region of interest" description="Disordered" evidence="1">
    <location>
        <begin position="133"/>
        <end position="155"/>
    </location>
</feature>
<evidence type="ECO:0000313" key="2">
    <source>
        <dbReference type="EMBL" id="KAF9505066.1"/>
    </source>
</evidence>
<dbReference type="Proteomes" id="UP000886523">
    <property type="component" value="Unassembled WGS sequence"/>
</dbReference>
<gene>
    <name evidence="2" type="ORF">BS47DRAFT_1354377</name>
</gene>
<sequence length="255" mass="28277">MSDPSRPWQTWARRLLAFFTLRKPRGTKSNVLTRLPKGISTRAIISVEKALGEIPVGISGVRTGIRAFLNAIKEINITAATDERTLRHLESDIRLLAEVLEPLGYTESHLFPPELLHQLRRLGRKLQDASSTMKQSISRGENRRGLFSSQRENTGGDLNPFAEGFHLALDEFRVRLSRIGVISICFRIRIIPLFLLTLGDCAANVFSEHDGGGGAPIGYCIKFFVCPTSLFGLGCTIQMGDGSPLRSHPNRALVR</sequence>
<name>A0A9P6AHK6_9AGAM</name>
<comment type="caution">
    <text evidence="2">The sequence shown here is derived from an EMBL/GenBank/DDBJ whole genome shotgun (WGS) entry which is preliminary data.</text>
</comment>
<evidence type="ECO:0000313" key="3">
    <source>
        <dbReference type="Proteomes" id="UP000886523"/>
    </source>
</evidence>
<dbReference type="AlphaFoldDB" id="A0A9P6AHK6"/>
<proteinExistence type="predicted"/>
<accession>A0A9P6AHK6</accession>
<protein>
    <submittedName>
        <fullName evidence="2">Uncharacterized protein</fullName>
    </submittedName>
</protein>